<feature type="transmembrane region" description="Helical" evidence="1">
    <location>
        <begin position="93"/>
        <end position="113"/>
    </location>
</feature>
<organism evidence="2">
    <name type="scientific">mine drainage metagenome</name>
    <dbReference type="NCBI Taxonomy" id="410659"/>
    <lineage>
        <taxon>unclassified sequences</taxon>
        <taxon>metagenomes</taxon>
        <taxon>ecological metagenomes</taxon>
    </lineage>
</organism>
<feature type="transmembrane region" description="Helical" evidence="1">
    <location>
        <begin position="829"/>
        <end position="850"/>
    </location>
</feature>
<feature type="transmembrane region" description="Helical" evidence="1">
    <location>
        <begin position="34"/>
        <end position="53"/>
    </location>
</feature>
<evidence type="ECO:0000256" key="1">
    <source>
        <dbReference type="SAM" id="Phobius"/>
    </source>
</evidence>
<feature type="transmembrane region" description="Helical" evidence="1">
    <location>
        <begin position="1017"/>
        <end position="1039"/>
    </location>
</feature>
<proteinExistence type="predicted"/>
<accession>A0A1J5S5J7</accession>
<feature type="transmembrane region" description="Helical" evidence="1">
    <location>
        <begin position="541"/>
        <end position="560"/>
    </location>
</feature>
<feature type="transmembrane region" description="Helical" evidence="1">
    <location>
        <begin position="877"/>
        <end position="897"/>
    </location>
</feature>
<keyword evidence="1" id="KW-1133">Transmembrane helix</keyword>
<feature type="transmembrane region" description="Helical" evidence="1">
    <location>
        <begin position="775"/>
        <end position="794"/>
    </location>
</feature>
<feature type="transmembrane region" description="Helical" evidence="1">
    <location>
        <begin position="259"/>
        <end position="285"/>
    </location>
</feature>
<feature type="transmembrane region" description="Helical" evidence="1">
    <location>
        <begin position="731"/>
        <end position="763"/>
    </location>
</feature>
<feature type="transmembrane region" description="Helical" evidence="1">
    <location>
        <begin position="983"/>
        <end position="1005"/>
    </location>
</feature>
<protein>
    <submittedName>
        <fullName evidence="2">Uncharacterized protein</fullName>
    </submittedName>
</protein>
<feature type="transmembrane region" description="Helical" evidence="1">
    <location>
        <begin position="707"/>
        <end position="725"/>
    </location>
</feature>
<feature type="transmembrane region" description="Helical" evidence="1">
    <location>
        <begin position="205"/>
        <end position="224"/>
    </location>
</feature>
<feature type="transmembrane region" description="Helical" evidence="1">
    <location>
        <begin position="658"/>
        <end position="676"/>
    </location>
</feature>
<feature type="transmembrane region" description="Helical" evidence="1">
    <location>
        <begin position="419"/>
        <end position="437"/>
    </location>
</feature>
<feature type="transmembrane region" description="Helical" evidence="1">
    <location>
        <begin position="581"/>
        <end position="606"/>
    </location>
</feature>
<gene>
    <name evidence="2" type="ORF">GALL_141300</name>
</gene>
<feature type="transmembrane region" description="Helical" evidence="1">
    <location>
        <begin position="933"/>
        <end position="951"/>
    </location>
</feature>
<dbReference type="EMBL" id="MLJW01000063">
    <property type="protein sequence ID" value="OIR03713.1"/>
    <property type="molecule type" value="Genomic_DNA"/>
</dbReference>
<name>A0A1J5S5J7_9ZZZZ</name>
<feature type="transmembrane region" description="Helical" evidence="1">
    <location>
        <begin position="906"/>
        <end position="927"/>
    </location>
</feature>
<feature type="transmembrane region" description="Helical" evidence="1">
    <location>
        <begin position="297"/>
        <end position="319"/>
    </location>
</feature>
<feature type="transmembrane region" description="Helical" evidence="1">
    <location>
        <begin position="800"/>
        <end position="817"/>
    </location>
</feature>
<feature type="transmembrane region" description="Helical" evidence="1">
    <location>
        <begin position="682"/>
        <end position="700"/>
    </location>
</feature>
<feature type="transmembrane region" description="Helical" evidence="1">
    <location>
        <begin position="443"/>
        <end position="462"/>
    </location>
</feature>
<reference evidence="2" key="1">
    <citation type="submission" date="2016-10" db="EMBL/GenBank/DDBJ databases">
        <title>Sequence of Gallionella enrichment culture.</title>
        <authorList>
            <person name="Poehlein A."/>
            <person name="Muehling M."/>
            <person name="Daniel R."/>
        </authorList>
    </citation>
    <scope>NUCLEOTIDE SEQUENCE</scope>
</reference>
<keyword evidence="1" id="KW-0812">Transmembrane</keyword>
<sequence length="1303" mass="142155">MLLALDLVLFFGVTLGLALPTVARLPNWEPALRLSTGVAAALIVCALSMFLVYDANLSRELLWALPAAAISSLVFHRRTIRAFARDPALRTALLAWLAIAAGAMIAQALVISYSGGGWAVDWVEHYDRALFFVKGWPTDTLFLGAYPLPSRPPVGNLIVAAFECVGGSSIAHYQVFATLLSSTAFLPALALAWRFDSKGPRTRTALLITLFFLVSPVWMENVTFPWTKLPAVFFALLGIALIAPRDEPDARPWRFHLGWLMLAVGFLVHYSIGPWIVAALAGLTLQRRSEWRSRTFWRDYLVTGVLCGGLILSSLSWSASHFGWKETLDSNTAIAGASTHGAAAQGSAILHNLYHTIVPHFFRSFDKGLINQHNALGMLRDQFFNLYQVNVLFLCGSAGLAALAWLLTRRERTRSPRRVFWTVTVFVAIVVGIAVHSPPDEWGLAQICLQPLALLGLAVVAAGFDSIPTLLRRLVAFLFAADFALGVGLQFLIQSFALGATPHTAASDVAYSSSLNLIANVNLLWKEDRNLVFLGDHARPFQGMLAVAAALLLTLLITFLMRRDACAPDTPARRPAAWLGWGLVAALGALLALTALRLLMSTYMMYDDEGYVLYSLHNFSLHGGLYDRVFSQYGPFYYVLLDGLHRLGWAITNTGARLLNFFEWMGACAFCAAVVWQATRRTLAAAAALALSFIYLWPMISEPSHPGGFICLVIAMAGYAGARVFDRPRSVMAALGAAAAALLLTKINVGIFLVAGVGAWWALHARLPLPRRTTWIALGVLMTLMTVVLVKTLISESWVLIYLLVVSASAWAVLLAGRDTPRDRLAPSTGTWAFGALGVVALATTAAVLARGTTLQGLLDGVILDPLRMPLDYTGPVIWRTGAPVFAVVSLALAAVLPRLPERMRFWTIVAGRLTSGAVFLLSWASLVEMNQHAFALSFGLASAWFFVAPLRDDDSGLPLRLWLALLLVPESLHAYPVAGSQISWGTFLWVPLAVIGLWDAVDALRSRLAQRIRPAISAIALVSVAVVAVRVASFASMARNRASEGEPLGLPGAENLVLPENFTSALHVLAENVDAHASVLFSLPGMYSFNLWTGVPTPTMQDATHWFTLLSAAKQAEIGRVLTKSPRACVIVQRSVYDFLRNRHIATESPLTRLIKRDFTPAFSLGTYEFWVHRGRSIAELGTARIFEGTDPDAPRYRLSLTLSTRGLHDVAGVEFRLFNATSSTPIMLWNGANARAYLTPLTRTGASAGPAREVQFPFSAKGLVRLDLLMDSYPQHVLADNSIVYLVDHQGRRLAEARFVY</sequence>
<feature type="transmembrane region" description="Helical" evidence="1">
    <location>
        <begin position="175"/>
        <end position="193"/>
    </location>
</feature>
<comment type="caution">
    <text evidence="2">The sequence shown here is derived from an EMBL/GenBank/DDBJ whole genome shotgun (WGS) entry which is preliminary data.</text>
</comment>
<feature type="transmembrane region" description="Helical" evidence="1">
    <location>
        <begin position="474"/>
        <end position="493"/>
    </location>
</feature>
<evidence type="ECO:0000313" key="2">
    <source>
        <dbReference type="EMBL" id="OIR03713.1"/>
    </source>
</evidence>
<keyword evidence="1" id="KW-0472">Membrane</keyword>
<feature type="transmembrane region" description="Helical" evidence="1">
    <location>
        <begin position="386"/>
        <end position="407"/>
    </location>
</feature>